<evidence type="ECO:0000256" key="3">
    <source>
        <dbReference type="ARBA" id="ARBA00022989"/>
    </source>
</evidence>
<dbReference type="PANTHER" id="PTHR24372">
    <property type="entry name" value="GLYCOPROTEIN HORMONE RECEPTOR"/>
    <property type="match status" value="1"/>
</dbReference>
<accession>A0ABQ9E7D3</accession>
<proteinExistence type="predicted"/>
<keyword evidence="4 5" id="KW-0472">Membrane</keyword>
<evidence type="ECO:0000256" key="2">
    <source>
        <dbReference type="ARBA" id="ARBA00022692"/>
    </source>
</evidence>
<comment type="subcellular location">
    <subcellularLocation>
        <location evidence="1">Membrane</location>
    </subcellularLocation>
</comment>
<gene>
    <name evidence="7" type="ORF">KUTeg_023852</name>
</gene>
<reference evidence="7 8" key="1">
    <citation type="submission" date="2022-12" db="EMBL/GenBank/DDBJ databases">
        <title>Chromosome-level genome of Tegillarca granosa.</title>
        <authorList>
            <person name="Kim J."/>
        </authorList>
    </citation>
    <scope>NUCLEOTIDE SEQUENCE [LARGE SCALE GENOMIC DNA]</scope>
    <source>
        <strain evidence="7">Teg-2019</strain>
        <tissue evidence="7">Adductor muscle</tissue>
    </source>
</reference>
<feature type="transmembrane region" description="Helical" evidence="5">
    <location>
        <begin position="58"/>
        <end position="79"/>
    </location>
</feature>
<keyword evidence="8" id="KW-1185">Reference proteome</keyword>
<dbReference type="Proteomes" id="UP001217089">
    <property type="component" value="Unassembled WGS sequence"/>
</dbReference>
<dbReference type="SUPFAM" id="SSF81321">
    <property type="entry name" value="Family A G protein-coupled receptor-like"/>
    <property type="match status" value="1"/>
</dbReference>
<name>A0ABQ9E7D3_TEGGR</name>
<dbReference type="PANTHER" id="PTHR24372:SF77">
    <property type="entry name" value="G-PROTEIN COUPLED RECEPTORS FAMILY 1 PROFILE DOMAIN-CONTAINING PROTEIN"/>
    <property type="match status" value="1"/>
</dbReference>
<evidence type="ECO:0000313" key="8">
    <source>
        <dbReference type="Proteomes" id="UP001217089"/>
    </source>
</evidence>
<comment type="caution">
    <text evidence="7">The sequence shown here is derived from an EMBL/GenBank/DDBJ whole genome shotgun (WGS) entry which is preliminary data.</text>
</comment>
<sequence>MYVKGRLFDNVEKLEVIYSDTYAYCCIKPSYMKDADCHAPLFDVSSCTDLIENPVLRAFLWMFGLSAFFGNIAVVFYRIYTKNKGAEGKTYSIYVTNLGLSDALMGVYMLIIAKTDALFAEYEWRHGTLCMVSGIICVSSSEFSAILVSLISIDSKYPFGGIRMSIKFARFLTIFSFVISIKIGVIPVAIDPGFYSRSGVCIGLPLTGGDKTGMEYLLAVFFGFNHFIPCDCFVSVPNLSNYQKTY</sequence>
<evidence type="ECO:0000313" key="7">
    <source>
        <dbReference type="EMBL" id="KAJ8299792.1"/>
    </source>
</evidence>
<feature type="transmembrane region" description="Helical" evidence="5">
    <location>
        <begin position="131"/>
        <end position="151"/>
    </location>
</feature>
<evidence type="ECO:0000256" key="5">
    <source>
        <dbReference type="SAM" id="Phobius"/>
    </source>
</evidence>
<keyword evidence="3 5" id="KW-1133">Transmembrane helix</keyword>
<dbReference type="InterPro" id="IPR017452">
    <property type="entry name" value="GPCR_Rhodpsn_7TM"/>
</dbReference>
<keyword evidence="2 5" id="KW-0812">Transmembrane</keyword>
<feature type="domain" description="G-protein coupled receptors family 1 profile" evidence="6">
    <location>
        <begin position="70"/>
        <end position="154"/>
    </location>
</feature>
<evidence type="ECO:0000259" key="6">
    <source>
        <dbReference type="PROSITE" id="PS50262"/>
    </source>
</evidence>
<dbReference type="EMBL" id="JARBDR010000921">
    <property type="protein sequence ID" value="KAJ8299792.1"/>
    <property type="molecule type" value="Genomic_DNA"/>
</dbReference>
<organism evidence="7 8">
    <name type="scientific">Tegillarca granosa</name>
    <name type="common">Malaysian cockle</name>
    <name type="synonym">Anadara granosa</name>
    <dbReference type="NCBI Taxonomy" id="220873"/>
    <lineage>
        <taxon>Eukaryota</taxon>
        <taxon>Metazoa</taxon>
        <taxon>Spiralia</taxon>
        <taxon>Lophotrochozoa</taxon>
        <taxon>Mollusca</taxon>
        <taxon>Bivalvia</taxon>
        <taxon>Autobranchia</taxon>
        <taxon>Pteriomorphia</taxon>
        <taxon>Arcoida</taxon>
        <taxon>Arcoidea</taxon>
        <taxon>Arcidae</taxon>
        <taxon>Tegillarca</taxon>
    </lineage>
</organism>
<feature type="transmembrane region" description="Helical" evidence="5">
    <location>
        <begin position="171"/>
        <end position="190"/>
    </location>
</feature>
<dbReference type="Gene3D" id="1.20.1070.10">
    <property type="entry name" value="Rhodopsin 7-helix transmembrane proteins"/>
    <property type="match status" value="1"/>
</dbReference>
<evidence type="ECO:0000256" key="1">
    <source>
        <dbReference type="ARBA" id="ARBA00004370"/>
    </source>
</evidence>
<protein>
    <recommendedName>
        <fullName evidence="6">G-protein coupled receptors family 1 profile domain-containing protein</fullName>
    </recommendedName>
</protein>
<dbReference type="PROSITE" id="PS50262">
    <property type="entry name" value="G_PROTEIN_RECEP_F1_2"/>
    <property type="match status" value="1"/>
</dbReference>
<feature type="transmembrane region" description="Helical" evidence="5">
    <location>
        <begin position="91"/>
        <end position="111"/>
    </location>
</feature>
<evidence type="ECO:0000256" key="4">
    <source>
        <dbReference type="ARBA" id="ARBA00023136"/>
    </source>
</evidence>
<feature type="transmembrane region" description="Helical" evidence="5">
    <location>
        <begin position="216"/>
        <end position="236"/>
    </location>
</feature>